<evidence type="ECO:0000259" key="3">
    <source>
        <dbReference type="PROSITE" id="PS51186"/>
    </source>
</evidence>
<evidence type="ECO:0000256" key="2">
    <source>
        <dbReference type="ARBA" id="ARBA00023315"/>
    </source>
</evidence>
<keyword evidence="2" id="KW-0012">Acyltransferase</keyword>
<dbReference type="RefSeq" id="WP_208502568.1">
    <property type="nucleotide sequence ID" value="NZ_JAGFOA010000003.1"/>
</dbReference>
<dbReference type="InterPro" id="IPR016181">
    <property type="entry name" value="Acyl_CoA_acyltransferase"/>
</dbReference>
<sequence length="164" mass="18128">MAGILIRRAEPDDAPGLGEVHVRTWQIAYEKLIPQAVLDSLDIVARAARWRTTLEDPRNPGRTWVALEGKKLIGFASSGPARGDDAPHPLELWALYVHPNRHGSGAGALLADAALSDEPAFLWVLDGNARAIRFYEKIGFAFDGTIKEERHGGVYLHERRMVRG</sequence>
<dbReference type="Gene3D" id="3.40.630.30">
    <property type="match status" value="1"/>
</dbReference>
<name>A0A939QMI9_9MICO</name>
<dbReference type="Proteomes" id="UP000680132">
    <property type="component" value="Unassembled WGS sequence"/>
</dbReference>
<gene>
    <name evidence="4" type="ORF">J5V96_07960</name>
</gene>
<dbReference type="PANTHER" id="PTHR43877">
    <property type="entry name" value="AMINOALKYLPHOSPHONATE N-ACETYLTRANSFERASE-RELATED-RELATED"/>
    <property type="match status" value="1"/>
</dbReference>
<protein>
    <submittedName>
        <fullName evidence="4">GNAT family N-acetyltransferase</fullName>
    </submittedName>
</protein>
<evidence type="ECO:0000313" key="4">
    <source>
        <dbReference type="EMBL" id="MBO3663445.1"/>
    </source>
</evidence>
<feature type="domain" description="N-acetyltransferase" evidence="3">
    <location>
        <begin position="4"/>
        <end position="162"/>
    </location>
</feature>
<dbReference type="EMBL" id="JAGFOA010000003">
    <property type="protein sequence ID" value="MBO3663445.1"/>
    <property type="molecule type" value="Genomic_DNA"/>
</dbReference>
<evidence type="ECO:0000256" key="1">
    <source>
        <dbReference type="ARBA" id="ARBA00022679"/>
    </source>
</evidence>
<reference evidence="4" key="1">
    <citation type="submission" date="2021-03" db="EMBL/GenBank/DDBJ databases">
        <title>Microbacterium sp. nov., a novel actinobacterium isolated from cow dung.</title>
        <authorList>
            <person name="Zhang L."/>
        </authorList>
    </citation>
    <scope>NUCLEOTIDE SEQUENCE</scope>
    <source>
        <strain evidence="4">NEAU-LLB</strain>
    </source>
</reference>
<evidence type="ECO:0000313" key="5">
    <source>
        <dbReference type="Proteomes" id="UP000680132"/>
    </source>
</evidence>
<accession>A0A939QMI9</accession>
<proteinExistence type="predicted"/>
<comment type="caution">
    <text evidence="4">The sequence shown here is derived from an EMBL/GenBank/DDBJ whole genome shotgun (WGS) entry which is preliminary data.</text>
</comment>
<dbReference type="SUPFAM" id="SSF55729">
    <property type="entry name" value="Acyl-CoA N-acyltransferases (Nat)"/>
    <property type="match status" value="1"/>
</dbReference>
<dbReference type="Pfam" id="PF00583">
    <property type="entry name" value="Acetyltransf_1"/>
    <property type="match status" value="1"/>
</dbReference>
<keyword evidence="5" id="KW-1185">Reference proteome</keyword>
<dbReference type="InterPro" id="IPR000182">
    <property type="entry name" value="GNAT_dom"/>
</dbReference>
<dbReference type="InterPro" id="IPR050832">
    <property type="entry name" value="Bact_Acetyltransf"/>
</dbReference>
<keyword evidence="1" id="KW-0808">Transferase</keyword>
<dbReference type="GO" id="GO:0016747">
    <property type="term" value="F:acyltransferase activity, transferring groups other than amino-acyl groups"/>
    <property type="evidence" value="ECO:0007669"/>
    <property type="project" value="InterPro"/>
</dbReference>
<dbReference type="PANTHER" id="PTHR43877:SF1">
    <property type="entry name" value="ACETYLTRANSFERASE"/>
    <property type="match status" value="1"/>
</dbReference>
<dbReference type="AlphaFoldDB" id="A0A939QMI9"/>
<dbReference type="PROSITE" id="PS51186">
    <property type="entry name" value="GNAT"/>
    <property type="match status" value="1"/>
</dbReference>
<organism evidence="4 5">
    <name type="scientific">Microbacterium stercoris</name>
    <dbReference type="NCBI Taxonomy" id="2820289"/>
    <lineage>
        <taxon>Bacteria</taxon>
        <taxon>Bacillati</taxon>
        <taxon>Actinomycetota</taxon>
        <taxon>Actinomycetes</taxon>
        <taxon>Micrococcales</taxon>
        <taxon>Microbacteriaceae</taxon>
        <taxon>Microbacterium</taxon>
    </lineage>
</organism>